<evidence type="ECO:0000313" key="8">
    <source>
        <dbReference type="Proteomes" id="UP001634007"/>
    </source>
</evidence>
<evidence type="ECO:0000256" key="3">
    <source>
        <dbReference type="SAM" id="Coils"/>
    </source>
</evidence>
<dbReference type="InterPro" id="IPR027643">
    <property type="entry name" value="Formin-like_plant"/>
</dbReference>
<feature type="compositionally biased region" description="Pro residues" evidence="4">
    <location>
        <begin position="431"/>
        <end position="444"/>
    </location>
</feature>
<keyword evidence="3" id="KW-0175">Coiled coil</keyword>
<keyword evidence="5" id="KW-0732">Signal</keyword>
<evidence type="ECO:0000259" key="6">
    <source>
        <dbReference type="PROSITE" id="PS51444"/>
    </source>
</evidence>
<feature type="compositionally biased region" description="Pro residues" evidence="4">
    <location>
        <begin position="47"/>
        <end position="64"/>
    </location>
</feature>
<feature type="region of interest" description="Disordered" evidence="4">
    <location>
        <begin position="774"/>
        <end position="797"/>
    </location>
</feature>
<feature type="compositionally biased region" description="Pro residues" evidence="4">
    <location>
        <begin position="354"/>
        <end position="399"/>
    </location>
</feature>
<feature type="region of interest" description="Disordered" evidence="4">
    <location>
        <begin position="274"/>
        <end position="511"/>
    </location>
</feature>
<feature type="compositionally biased region" description="Pro residues" evidence="4">
    <location>
        <begin position="282"/>
        <end position="318"/>
    </location>
</feature>
<dbReference type="AlphaFoldDB" id="A0ABD3LP76"/>
<feature type="region of interest" description="Disordered" evidence="4">
    <location>
        <begin position="935"/>
        <end position="983"/>
    </location>
</feature>
<dbReference type="PRINTS" id="PR01217">
    <property type="entry name" value="PRICHEXTENSN"/>
</dbReference>
<feature type="coiled-coil region" evidence="3">
    <location>
        <begin position="859"/>
        <end position="886"/>
    </location>
</feature>
<feature type="compositionally biased region" description="Low complexity" evidence="4">
    <location>
        <begin position="937"/>
        <end position="957"/>
    </location>
</feature>
<dbReference type="SUPFAM" id="SSF101447">
    <property type="entry name" value="Formin homology 2 domain (FH2 domain)"/>
    <property type="match status" value="1"/>
</dbReference>
<dbReference type="InterPro" id="IPR042201">
    <property type="entry name" value="FH2_Formin_sf"/>
</dbReference>
<feature type="compositionally biased region" description="Low complexity" evidence="4">
    <location>
        <begin position="319"/>
        <end position="330"/>
    </location>
</feature>
<dbReference type="EMBL" id="JBJKBG010000002">
    <property type="protein sequence ID" value="KAL3751687.1"/>
    <property type="molecule type" value="Genomic_DNA"/>
</dbReference>
<dbReference type="Pfam" id="PF02181">
    <property type="entry name" value="FH2"/>
    <property type="match status" value="1"/>
</dbReference>
<feature type="compositionally biased region" description="Polar residues" evidence="4">
    <location>
        <begin position="974"/>
        <end position="983"/>
    </location>
</feature>
<sequence length="983" mass="106331">MSPILRLEPRLLLCKFVLLSACWFGLASSQQNIETFYPPTAATVTNSPPPPVIDSLQAPPPPPDSSSSSSKTIVKAVAATAASSLVVATLFFFAIQRRRRRKGPDHGPAEAEGFAPMPRGDFAQFGGHMIKGLIVDENGMDVIYWRRLQRNAERTGSRLMKSLSKVVVRSSGGHYEAGDASGRRDGDMRLDKHVQEAPLLREKLSSSWADDDVRTQRERVHEVEISAKGALYPLPPPPSAQVAALMAVERPRPIQPPPPQPMPSMKRREPLTFSAVSTAKRPAPPVPAAPSRPPSAVPPPTAAPQPRPPSAEPLPLLQPPAALSRPTSKAPSPPPTPTRRPQELLTFSAVSTAEPPPPSPPAPPTLRLPSSAPPPRPQPPAAPSRPPSEAPQPPPTPPRRPQEPSTFSTVSTAEPPRGSMPAAQPRLPSAAPAPPRPPPQPPAAPSRLPSAAPPPPPPPARPSPVAPPPPPPPSKLRGLDSSKRPPALTKGLEKQGKQGEPSASPGQVKLKPLHWEKFDANVDHSMVWDKVGDGSFRFDDDLMEDLFGFVPGNQNSAREKGTSSGSTSTAKSVSNPSSKIFILDSRKSQNIAIVLKTLGVSRDEILYAVTEDQGLSVDVLEKLNKVAPTKEEQSQILQFDGDTTRLADAESYLYHLLKSVPSAFARFNAMLFRSNFKSDILHLKGSIRTLELACEELRTRGLFVKLLEAILKAGNRMNAGTSRGNAQAFNLNALRKLSDVKSTNGKTTLLHFVVDQVVRSEGKQCVLNRNYSLSRTSSRGSTSSSTDSENSKPKDERENEYIMLGLPIVGGLSAEFSNVKKAAMIDYDSFASSCAELARGIMEIRQVADLCASDGSGLGKELGRFIESAEEELSSLREEQRKAMELVKRTTEYYQSGASARNGEKPLHLFTVVKDFLRMVDQVCVEITRNLQRRKTAMASSALPPSTSPKSPAKSPARFPDLSSHFLQKKFKRSTSSDSDAEF</sequence>
<feature type="signal peptide" evidence="5">
    <location>
        <begin position="1"/>
        <end position="29"/>
    </location>
</feature>
<dbReference type="Proteomes" id="UP001634007">
    <property type="component" value="Unassembled WGS sequence"/>
</dbReference>
<keyword evidence="8" id="KW-1185">Reference proteome</keyword>
<evidence type="ECO:0000256" key="5">
    <source>
        <dbReference type="SAM" id="SignalP"/>
    </source>
</evidence>
<feature type="region of interest" description="Disordered" evidence="4">
    <location>
        <begin position="551"/>
        <end position="574"/>
    </location>
</feature>
<protein>
    <recommendedName>
        <fullName evidence="2">Formin-like protein</fullName>
    </recommendedName>
</protein>
<dbReference type="PROSITE" id="PS51444">
    <property type="entry name" value="FH2"/>
    <property type="match status" value="1"/>
</dbReference>
<comment type="similarity">
    <text evidence="1">Belongs to the formin-like family. Class-I subfamily.</text>
</comment>
<proteinExistence type="inferred from homology"/>
<feature type="region of interest" description="Disordered" evidence="4">
    <location>
        <begin position="47"/>
        <end position="69"/>
    </location>
</feature>
<organism evidence="7 8">
    <name type="scientific">Eucalyptus globulus</name>
    <name type="common">Tasmanian blue gum</name>
    <dbReference type="NCBI Taxonomy" id="34317"/>
    <lineage>
        <taxon>Eukaryota</taxon>
        <taxon>Viridiplantae</taxon>
        <taxon>Streptophyta</taxon>
        <taxon>Embryophyta</taxon>
        <taxon>Tracheophyta</taxon>
        <taxon>Spermatophyta</taxon>
        <taxon>Magnoliopsida</taxon>
        <taxon>eudicotyledons</taxon>
        <taxon>Gunneridae</taxon>
        <taxon>Pentapetalae</taxon>
        <taxon>rosids</taxon>
        <taxon>malvids</taxon>
        <taxon>Myrtales</taxon>
        <taxon>Myrtaceae</taxon>
        <taxon>Myrtoideae</taxon>
        <taxon>Eucalypteae</taxon>
        <taxon>Eucalyptus</taxon>
    </lineage>
</organism>
<name>A0ABD3LP76_EUCGL</name>
<dbReference type="SMART" id="SM00498">
    <property type="entry name" value="FH2"/>
    <property type="match status" value="1"/>
</dbReference>
<dbReference type="Gene3D" id="1.20.58.2220">
    <property type="entry name" value="Formin, FH2 domain"/>
    <property type="match status" value="1"/>
</dbReference>
<dbReference type="PANTHER" id="PTHR23213">
    <property type="entry name" value="FORMIN-RELATED"/>
    <property type="match status" value="1"/>
</dbReference>
<evidence type="ECO:0000256" key="4">
    <source>
        <dbReference type="SAM" id="MobiDB-lite"/>
    </source>
</evidence>
<evidence type="ECO:0000313" key="7">
    <source>
        <dbReference type="EMBL" id="KAL3751687.1"/>
    </source>
</evidence>
<reference evidence="7 8" key="1">
    <citation type="submission" date="2024-11" db="EMBL/GenBank/DDBJ databases">
        <title>Chromosome-level genome assembly of Eucalyptus globulus Labill. provides insights into its genome evolution.</title>
        <authorList>
            <person name="Li X."/>
        </authorList>
    </citation>
    <scope>NUCLEOTIDE SEQUENCE [LARGE SCALE GENOMIC DNA]</scope>
    <source>
        <strain evidence="7">CL2024</strain>
        <tissue evidence="7">Fresh tender leaves</tissue>
    </source>
</reference>
<feature type="compositionally biased region" description="Low complexity" evidence="4">
    <location>
        <begin position="562"/>
        <end position="574"/>
    </location>
</feature>
<dbReference type="PANTHER" id="PTHR23213:SF354">
    <property type="entry name" value="FORMIN-LIKE PROTEIN 4"/>
    <property type="match status" value="1"/>
</dbReference>
<accession>A0ABD3LP76</accession>
<evidence type="ECO:0000256" key="1">
    <source>
        <dbReference type="ARBA" id="ARBA00025793"/>
    </source>
</evidence>
<feature type="compositionally biased region" description="Low complexity" evidence="4">
    <location>
        <begin position="774"/>
        <end position="788"/>
    </location>
</feature>
<feature type="domain" description="FH2" evidence="6">
    <location>
        <begin position="500"/>
        <end position="946"/>
    </location>
</feature>
<gene>
    <name evidence="7" type="ORF">ACJRO7_012506</name>
</gene>
<evidence type="ECO:0000256" key="2">
    <source>
        <dbReference type="RuleBase" id="RU361260"/>
    </source>
</evidence>
<feature type="compositionally biased region" description="Low complexity" evidence="4">
    <location>
        <begin position="421"/>
        <end position="430"/>
    </location>
</feature>
<comment type="caution">
    <text evidence="7">The sequence shown here is derived from an EMBL/GenBank/DDBJ whole genome shotgun (WGS) entry which is preliminary data.</text>
</comment>
<feature type="chain" id="PRO_5044887838" description="Formin-like protein" evidence="5">
    <location>
        <begin position="30"/>
        <end position="983"/>
    </location>
</feature>
<dbReference type="InterPro" id="IPR015425">
    <property type="entry name" value="FH2_Formin"/>
</dbReference>
<feature type="compositionally biased region" description="Pro residues" evidence="4">
    <location>
        <begin position="451"/>
        <end position="474"/>
    </location>
</feature>